<reference evidence="3 4" key="1">
    <citation type="submission" date="2024-02" db="EMBL/GenBank/DDBJ databases">
        <title>complete genome of Flavobacterium ginsenosidimutans Str. YTB16.</title>
        <authorList>
            <person name="Wang Q."/>
        </authorList>
    </citation>
    <scope>NUCLEOTIDE SEQUENCE [LARGE SCALE GENOMIC DNA]</scope>
    <source>
        <strain evidence="3 4">YTB16</strain>
    </source>
</reference>
<dbReference type="PANTHER" id="PTHR30160:SF1">
    <property type="entry name" value="LIPOPOLYSACCHARIDE 1,2-N-ACETYLGLUCOSAMINETRANSFERASE-RELATED"/>
    <property type="match status" value="1"/>
</dbReference>
<dbReference type="GO" id="GO:0016757">
    <property type="term" value="F:glycosyltransferase activity"/>
    <property type="evidence" value="ECO:0007669"/>
    <property type="project" value="UniProtKB-KW"/>
</dbReference>
<gene>
    <name evidence="3" type="ORF">V6624_17650</name>
</gene>
<organism evidence="3 4">
    <name type="scientific">Flavobacterium ginsenosidimutans</name>
    <dbReference type="NCBI Taxonomy" id="687844"/>
    <lineage>
        <taxon>Bacteria</taxon>
        <taxon>Pseudomonadati</taxon>
        <taxon>Bacteroidota</taxon>
        <taxon>Flavobacteriia</taxon>
        <taxon>Flavobacteriales</taxon>
        <taxon>Flavobacteriaceae</taxon>
        <taxon>Flavobacterium</taxon>
    </lineage>
</organism>
<dbReference type="EMBL" id="CP147988">
    <property type="protein sequence ID" value="WXK48850.1"/>
    <property type="molecule type" value="Genomic_DNA"/>
</dbReference>
<dbReference type="Gene3D" id="3.40.50.2000">
    <property type="entry name" value="Glycogen Phosphorylase B"/>
    <property type="match status" value="2"/>
</dbReference>
<dbReference type="Pfam" id="PF01075">
    <property type="entry name" value="Glyco_transf_9"/>
    <property type="match status" value="1"/>
</dbReference>
<keyword evidence="2 3" id="KW-0808">Transferase</keyword>
<proteinExistence type="predicted"/>
<keyword evidence="4" id="KW-1185">Reference proteome</keyword>
<dbReference type="EC" id="2.4.-.-" evidence="3"/>
<protein>
    <submittedName>
        <fullName evidence="3">Glycosyltransferase family 9 protein</fullName>
        <ecNumber evidence="3">2.4.-.-</ecNumber>
    </submittedName>
</protein>
<evidence type="ECO:0000256" key="1">
    <source>
        <dbReference type="ARBA" id="ARBA00022676"/>
    </source>
</evidence>
<dbReference type="CDD" id="cd03789">
    <property type="entry name" value="GT9_LPS_heptosyltransferase"/>
    <property type="match status" value="1"/>
</dbReference>
<dbReference type="SUPFAM" id="SSF53756">
    <property type="entry name" value="UDP-Glycosyltransferase/glycogen phosphorylase"/>
    <property type="match status" value="1"/>
</dbReference>
<dbReference type="InterPro" id="IPR002201">
    <property type="entry name" value="Glyco_trans_9"/>
</dbReference>
<dbReference type="Proteomes" id="UP001447857">
    <property type="component" value="Chromosome"/>
</dbReference>
<accession>A0ABZ2Q3W0</accession>
<evidence type="ECO:0000313" key="4">
    <source>
        <dbReference type="Proteomes" id="UP001447857"/>
    </source>
</evidence>
<dbReference type="InterPro" id="IPR051199">
    <property type="entry name" value="LPS_LOS_Heptosyltrfase"/>
</dbReference>
<dbReference type="PANTHER" id="PTHR30160">
    <property type="entry name" value="TETRAACYLDISACCHARIDE 4'-KINASE-RELATED"/>
    <property type="match status" value="1"/>
</dbReference>
<sequence length="350" mass="39810">MDFKIKTNNVRSFAMHTLTQFTGCTNSLKKIGPVKNIGQIAICRTSSKLEDLLLMSPLLKELSNTYPTANIDLFVKGSKATEIFKNYNNIDTVIELPEKSFQQPLEYLKCWGKLRRTKYDLVINADKSSWLGRIAVKFTRARFKLYGDTLSESAALIFSDYKHAAKTSVYDFRFSVSKDGIFEWNDKVPNLDLKLDSSEMSEGNRIFRKIAPAAKKSICIFTYEEGEKRHSAEWWEEFYQKVRGSFPSYALIEILPTEKVSQIGFKAKSFYSSDIRKTASIIANTSIFIGADNGIMQLASATKVPVLGLFITNPERYAPYNNYSSAIETNEDSIDNIVELIDTILHHRLN</sequence>
<dbReference type="RefSeq" id="WP_338839563.1">
    <property type="nucleotide sequence ID" value="NZ_CP147988.1"/>
</dbReference>
<keyword evidence="1 3" id="KW-0328">Glycosyltransferase</keyword>
<evidence type="ECO:0000256" key="2">
    <source>
        <dbReference type="ARBA" id="ARBA00022679"/>
    </source>
</evidence>
<name>A0ABZ2Q3W0_9FLAO</name>
<evidence type="ECO:0000313" key="3">
    <source>
        <dbReference type="EMBL" id="WXK48850.1"/>
    </source>
</evidence>